<evidence type="ECO:0000313" key="13">
    <source>
        <dbReference type="Proteomes" id="UP000504630"/>
    </source>
</evidence>
<dbReference type="GO" id="GO:0022857">
    <property type="term" value="F:transmembrane transporter activity"/>
    <property type="evidence" value="ECO:0007669"/>
    <property type="project" value="InterPro"/>
</dbReference>
<evidence type="ECO:0000256" key="8">
    <source>
        <dbReference type="ARBA" id="ARBA00036771"/>
    </source>
</evidence>
<dbReference type="Pfam" id="PF07690">
    <property type="entry name" value="MFS_1"/>
    <property type="match status" value="2"/>
</dbReference>
<feature type="transmembrane region" description="Helical" evidence="11">
    <location>
        <begin position="183"/>
        <end position="203"/>
    </location>
</feature>
<dbReference type="PROSITE" id="PS50850">
    <property type="entry name" value="MFS"/>
    <property type="match status" value="1"/>
</dbReference>
<dbReference type="GeneID" id="115020199"/>
<dbReference type="Proteomes" id="UP000504630">
    <property type="component" value="Chromosome 15"/>
</dbReference>
<evidence type="ECO:0000259" key="12">
    <source>
        <dbReference type="PROSITE" id="PS50850"/>
    </source>
</evidence>
<dbReference type="GO" id="GO:0016323">
    <property type="term" value="C:basolateral plasma membrane"/>
    <property type="evidence" value="ECO:0007669"/>
    <property type="project" value="UniProtKB-SubCell"/>
</dbReference>
<evidence type="ECO:0000256" key="10">
    <source>
        <dbReference type="SAM" id="MobiDB-lite"/>
    </source>
</evidence>
<dbReference type="OrthoDB" id="410267at2759"/>
<name>A0A6J2R946_COTGO</name>
<evidence type="ECO:0000256" key="6">
    <source>
        <dbReference type="ARBA" id="ARBA00023136"/>
    </source>
</evidence>
<evidence type="ECO:0000256" key="1">
    <source>
        <dbReference type="ARBA" id="ARBA00004554"/>
    </source>
</evidence>
<feature type="transmembrane region" description="Helical" evidence="11">
    <location>
        <begin position="26"/>
        <end position="45"/>
    </location>
</feature>
<feature type="transmembrane region" description="Helical" evidence="11">
    <location>
        <begin position="95"/>
        <end position="114"/>
    </location>
</feature>
<feature type="transmembrane region" description="Helical" evidence="11">
    <location>
        <begin position="526"/>
        <end position="545"/>
    </location>
</feature>
<feature type="transmembrane region" description="Helical" evidence="11">
    <location>
        <begin position="560"/>
        <end position="584"/>
    </location>
</feature>
<dbReference type="PANTHER" id="PTHR11360:SF318">
    <property type="entry name" value="MONOCARBOXYLATE TRANSPORTER 12"/>
    <property type="match status" value="1"/>
</dbReference>
<comment type="similarity">
    <text evidence="2">Belongs to the major facilitator superfamily. Monocarboxylate porter (TC 2.A.1.13) family.</text>
</comment>
<evidence type="ECO:0000256" key="3">
    <source>
        <dbReference type="ARBA" id="ARBA00022475"/>
    </source>
</evidence>
<dbReference type="InterPro" id="IPR036259">
    <property type="entry name" value="MFS_trans_sf"/>
</dbReference>
<evidence type="ECO:0000313" key="14">
    <source>
        <dbReference type="RefSeq" id="XP_029306007.1"/>
    </source>
</evidence>
<keyword evidence="3" id="KW-1003">Cell membrane</keyword>
<proteinExistence type="inferred from homology"/>
<dbReference type="InterPro" id="IPR020846">
    <property type="entry name" value="MFS_dom"/>
</dbReference>
<dbReference type="KEGG" id="cgob:115020199"/>
<keyword evidence="4 11" id="KW-0812">Transmembrane</keyword>
<feature type="transmembrane region" description="Helical" evidence="11">
    <location>
        <begin position="404"/>
        <end position="427"/>
    </location>
</feature>
<dbReference type="FunCoup" id="A0A6J2R946">
    <property type="interactions" value="18"/>
</dbReference>
<feature type="transmembrane region" description="Helical" evidence="11">
    <location>
        <begin position="472"/>
        <end position="491"/>
    </location>
</feature>
<comment type="subcellular location">
    <subcellularLocation>
        <location evidence="1">Basolateral cell membrane</location>
        <topology evidence="1">Multi-pass membrane protein</topology>
    </subcellularLocation>
</comment>
<dbReference type="InterPro" id="IPR050327">
    <property type="entry name" value="Proton-linked_MCT"/>
</dbReference>
<feature type="transmembrane region" description="Helical" evidence="11">
    <location>
        <begin position="439"/>
        <end position="460"/>
    </location>
</feature>
<organism evidence="13 14">
    <name type="scientific">Cottoperca gobio</name>
    <name type="common">Frogmouth</name>
    <name type="synonym">Aphritis gobio</name>
    <dbReference type="NCBI Taxonomy" id="56716"/>
    <lineage>
        <taxon>Eukaryota</taxon>
        <taxon>Metazoa</taxon>
        <taxon>Chordata</taxon>
        <taxon>Craniata</taxon>
        <taxon>Vertebrata</taxon>
        <taxon>Euteleostomi</taxon>
        <taxon>Actinopterygii</taxon>
        <taxon>Neopterygii</taxon>
        <taxon>Teleostei</taxon>
        <taxon>Neoteleostei</taxon>
        <taxon>Acanthomorphata</taxon>
        <taxon>Eupercaria</taxon>
        <taxon>Perciformes</taxon>
        <taxon>Notothenioidei</taxon>
        <taxon>Bovichtidae</taxon>
        <taxon>Cottoperca</taxon>
    </lineage>
</organism>
<dbReference type="Gene3D" id="1.20.1250.20">
    <property type="entry name" value="MFS general substrate transporter like domains"/>
    <property type="match status" value="2"/>
</dbReference>
<keyword evidence="5 11" id="KW-1133">Transmembrane helix</keyword>
<comment type="catalytic activity">
    <reaction evidence="8">
        <text>guanidinoacetate(in) = guanidinoacetate(out)</text>
        <dbReference type="Rhea" id="RHEA:73047"/>
        <dbReference type="ChEBI" id="CHEBI:57742"/>
    </reaction>
</comment>
<accession>A0A6J2R946</accession>
<evidence type="ECO:0000256" key="11">
    <source>
        <dbReference type="SAM" id="Phobius"/>
    </source>
</evidence>
<feature type="transmembrane region" description="Helical" evidence="11">
    <location>
        <begin position="497"/>
        <end position="519"/>
    </location>
</feature>
<dbReference type="GO" id="GO:0015881">
    <property type="term" value="P:creatine transmembrane transport"/>
    <property type="evidence" value="ECO:0007669"/>
    <property type="project" value="TreeGrafter"/>
</dbReference>
<dbReference type="InterPro" id="IPR011701">
    <property type="entry name" value="MFS"/>
</dbReference>
<gene>
    <name evidence="14" type="primary">LOC115020199</name>
</gene>
<dbReference type="FunFam" id="1.20.1250.20:FF:000128">
    <property type="entry name" value="monocarboxylate transporter 12 isoform X1"/>
    <property type="match status" value="1"/>
</dbReference>
<dbReference type="PANTHER" id="PTHR11360">
    <property type="entry name" value="MONOCARBOXYLATE TRANSPORTER"/>
    <property type="match status" value="1"/>
</dbReference>
<keyword evidence="13" id="KW-1185">Reference proteome</keyword>
<evidence type="ECO:0000256" key="2">
    <source>
        <dbReference type="ARBA" id="ARBA00006727"/>
    </source>
</evidence>
<reference evidence="14" key="1">
    <citation type="submission" date="2025-08" db="UniProtKB">
        <authorList>
            <consortium name="RefSeq"/>
        </authorList>
    </citation>
    <scope>IDENTIFICATION</scope>
</reference>
<keyword evidence="6 11" id="KW-0472">Membrane</keyword>
<protein>
    <submittedName>
        <fullName evidence="14">LOW QUALITY PROTEIN: monocarboxylate transporter 12-B-like</fullName>
    </submittedName>
</protein>
<evidence type="ECO:0000256" key="5">
    <source>
        <dbReference type="ARBA" id="ARBA00022989"/>
    </source>
</evidence>
<comment type="catalytic activity">
    <reaction evidence="7">
        <text>creatine(in) = creatine(out)</text>
        <dbReference type="Rhea" id="RHEA:73043"/>
        <dbReference type="ChEBI" id="CHEBI:57947"/>
    </reaction>
</comment>
<dbReference type="AlphaFoldDB" id="A0A6J2R946"/>
<feature type="transmembrane region" description="Helical" evidence="11">
    <location>
        <begin position="153"/>
        <end position="177"/>
    </location>
</feature>
<evidence type="ECO:0000256" key="4">
    <source>
        <dbReference type="ARBA" id="ARBA00022692"/>
    </source>
</evidence>
<feature type="domain" description="Major facilitator superfamily (MFS) profile" evidence="12">
    <location>
        <begin position="26"/>
        <end position="592"/>
    </location>
</feature>
<feature type="region of interest" description="Disordered" evidence="10">
    <location>
        <begin position="593"/>
        <end position="612"/>
    </location>
</feature>
<comment type="function">
    <text evidence="9">Functions as a transporter for creatine and as well for its precursor guanidinoacetate. Transport of creatine and GAA is independent of resting membrane potential and extracellular Na(+), Cl(-), or pH. Contributes to the process of creatine biosynthesis and distribution.</text>
</comment>
<evidence type="ECO:0000256" key="9">
    <source>
        <dbReference type="ARBA" id="ARBA00037605"/>
    </source>
</evidence>
<sequence>MAVTKEEKLQGGRRASGVTTPPEGGWGWMIVAGCFLATICIRAVTRCVSMFFVEFQLHFEKDYSTTAWIHSLIDSTTMLCAPLGGFLGNRLSCRATVILGGLLSSAGLVLSSFASSLEYLYISLGVLTGLGFALSYTPVVAMVGSYFHERKALAYGIAMSGSSIGTFILAPVVQLLIEYYSWRGALLILGGFVSNLCVCGALMRPLEPRRSERTWKNNMANLEEDCVPTALVSKDTEQVPFNCSQVEPKQLEISSLMDTQRLLIANGALKNFGFRNHKLVQGNMALLSRLNPPDPNLKDLKVAECILFSNKLTETMLGDIKLSDPTLANGSTIEDLELVESRNLINKTDVMDAKIEDSGPTEAKPTDAYRSHAEPLVSTNTSPGGLCFRLRSREEFGFLLTPDFMLLSLSFLFLAYGCSAPVVYLVPYALSMGLEHKQGAFLMSMFGVSGIMGNLTFGWITDKKCLKRYRMLSYMLVIVMEGLCCMFIHLLHSFSLLVPFSVLYGYFDGAYVALIPVVTSDVVGPTYLTSALGVVFFLHAIPYLISPPIGGWLVDRTGNYAATFFLSGASFMFSSLVLAAAMLVRHCQRSRSNSAAHVGPNPTAAAAQQSIV</sequence>
<dbReference type="RefSeq" id="XP_029306007.1">
    <property type="nucleotide sequence ID" value="XM_029450147.1"/>
</dbReference>
<dbReference type="SUPFAM" id="SSF103473">
    <property type="entry name" value="MFS general substrate transporter"/>
    <property type="match status" value="1"/>
</dbReference>
<dbReference type="PROSITE" id="PS51257">
    <property type="entry name" value="PROKAR_LIPOPROTEIN"/>
    <property type="match status" value="1"/>
</dbReference>
<dbReference type="InParanoid" id="A0A6J2R946"/>
<feature type="transmembrane region" description="Helical" evidence="11">
    <location>
        <begin position="120"/>
        <end position="141"/>
    </location>
</feature>
<evidence type="ECO:0000256" key="7">
    <source>
        <dbReference type="ARBA" id="ARBA00036521"/>
    </source>
</evidence>